<keyword evidence="1" id="KW-1133">Transmembrane helix</keyword>
<evidence type="ECO:0000313" key="2">
    <source>
        <dbReference type="EMBL" id="QGT34621.1"/>
    </source>
</evidence>
<reference evidence="2" key="1">
    <citation type="submission" date="2019-10" db="EMBL/GenBank/DDBJ databases">
        <title>Community phylogenetic structure of Isotomidae (Collembola) along elevation gradients in Changbai Mountain, China.</title>
        <authorList>
            <person name="Xie Z.-J."/>
            <person name="Sun X."/>
            <person name="Dong J."/>
        </authorList>
    </citation>
    <scope>NUCLEOTIDE SEQUENCE</scope>
</reference>
<sequence length="159" mass="18376">MKSIMMFSIAMSSVFMQSSHPIMLMIIILTQTILLALIIWIVLKTNWFSYIMFLIFLGGLMVLFIYISSLAANEMFYFKPNTYMHITLGLMIIFMFMSMFMNNQMTLSSPNMMSSTLVVMISKSMLMMSLSTMLYLLLTLIVVVKLTSKYKGPLRNLIF</sequence>
<keyword evidence="2" id="KW-0496">Mitochondrion</keyword>
<gene>
    <name evidence="2" type="primary">ND6</name>
</gene>
<keyword evidence="1" id="KW-0812">Transmembrane</keyword>
<feature type="transmembrane region" description="Helical" evidence="1">
    <location>
        <begin position="83"/>
        <end position="101"/>
    </location>
</feature>
<protein>
    <submittedName>
        <fullName evidence="2">NADH dehydrogenase subunit 6</fullName>
    </submittedName>
</protein>
<feature type="transmembrane region" description="Helical" evidence="1">
    <location>
        <begin position="121"/>
        <end position="144"/>
    </location>
</feature>
<accession>A0A650DQ41</accession>
<geneLocation type="mitochondrion" evidence="2"/>
<name>A0A650DQ41_9HEXA</name>
<dbReference type="EMBL" id="MN592792">
    <property type="protein sequence ID" value="QGT34621.1"/>
    <property type="molecule type" value="Genomic_DNA"/>
</dbReference>
<evidence type="ECO:0000256" key="1">
    <source>
        <dbReference type="SAM" id="Phobius"/>
    </source>
</evidence>
<organism evidence="2">
    <name type="scientific">Metisotoma macnamarai</name>
    <dbReference type="NCBI Taxonomy" id="2682814"/>
    <lineage>
        <taxon>Eukaryota</taxon>
        <taxon>Metazoa</taxon>
        <taxon>Ecdysozoa</taxon>
        <taxon>Arthropoda</taxon>
        <taxon>Hexapoda</taxon>
        <taxon>Collembola</taxon>
        <taxon>Entomobryomorpha</taxon>
        <taxon>Isotomoidea</taxon>
        <taxon>Isotomidae</taxon>
        <taxon>Isotominae</taxon>
        <taxon>Metisotoma</taxon>
    </lineage>
</organism>
<dbReference type="AlphaFoldDB" id="A0A650DQ41"/>
<feature type="transmembrane region" description="Helical" evidence="1">
    <location>
        <begin position="47"/>
        <end position="71"/>
    </location>
</feature>
<keyword evidence="1" id="KW-0472">Membrane</keyword>
<proteinExistence type="predicted"/>
<feature type="transmembrane region" description="Helical" evidence="1">
    <location>
        <begin position="21"/>
        <end position="41"/>
    </location>
</feature>